<dbReference type="PANTHER" id="PTHR34131:SF3">
    <property type="entry name" value="(RAP ANNOTATION RELEASE2) GALACTOSE-BINDING LIKE DOMAIN CONTAINING PROTEIN"/>
    <property type="match status" value="1"/>
</dbReference>
<evidence type="ECO:0000256" key="1">
    <source>
        <dbReference type="SAM" id="MobiDB-lite"/>
    </source>
</evidence>
<reference evidence="2 3" key="1">
    <citation type="submission" date="2023-10" db="EMBL/GenBank/DDBJ databases">
        <authorList>
            <person name="Maclean D."/>
            <person name="Macfadyen A."/>
        </authorList>
    </citation>
    <scope>NUCLEOTIDE SEQUENCE [LARGE SCALE GENOMIC DNA]</scope>
</reference>
<dbReference type="Pfam" id="PF09366">
    <property type="entry name" value="DUF1997"/>
    <property type="match status" value="1"/>
</dbReference>
<comment type="caution">
    <text evidence="2">The sequence shown here is derived from an EMBL/GenBank/DDBJ whole genome shotgun (WGS) entry which is preliminary data.</text>
</comment>
<accession>A0AAV1HUH9</accession>
<protein>
    <submittedName>
        <fullName evidence="2">Uncharacterized protein</fullName>
    </submittedName>
</protein>
<dbReference type="PANTHER" id="PTHR34131">
    <property type="entry name" value="(RAP ANNOTATION RELEASE2) GALACTOSE-BINDING LIKE DOMAIN CONTAINING PROTEIN"/>
    <property type="match status" value="1"/>
</dbReference>
<evidence type="ECO:0000313" key="3">
    <source>
        <dbReference type="Proteomes" id="UP001314263"/>
    </source>
</evidence>
<evidence type="ECO:0000313" key="2">
    <source>
        <dbReference type="EMBL" id="CAK0743186.1"/>
    </source>
</evidence>
<dbReference type="InterPro" id="IPR018971">
    <property type="entry name" value="DUF1997"/>
</dbReference>
<name>A0AAV1HUH9_9CHLO</name>
<keyword evidence="3" id="KW-1185">Reference proteome</keyword>
<organism evidence="2 3">
    <name type="scientific">Coccomyxa viridis</name>
    <dbReference type="NCBI Taxonomy" id="1274662"/>
    <lineage>
        <taxon>Eukaryota</taxon>
        <taxon>Viridiplantae</taxon>
        <taxon>Chlorophyta</taxon>
        <taxon>core chlorophytes</taxon>
        <taxon>Trebouxiophyceae</taxon>
        <taxon>Trebouxiophyceae incertae sedis</taxon>
        <taxon>Coccomyxaceae</taxon>
        <taxon>Coccomyxa</taxon>
    </lineage>
</organism>
<gene>
    <name evidence="2" type="ORF">CVIRNUC_001450</name>
</gene>
<feature type="region of interest" description="Disordered" evidence="1">
    <location>
        <begin position="28"/>
        <end position="71"/>
    </location>
</feature>
<dbReference type="AlphaFoldDB" id="A0AAV1HUH9"/>
<proteinExistence type="predicted"/>
<dbReference type="Proteomes" id="UP001314263">
    <property type="component" value="Unassembled WGS sequence"/>
</dbReference>
<sequence>MQNAIEFTIPAFSRSGLAHKPQHAQLKLQNRSQQQHRLKHRPSTAAASLRTDQEERLHGSSASSQQNEDELRQARGGLASISGKQHVAVLRGSKVSTIALRERERPLAEYMTLPASQYSVLDAKQIERIDDSTFRCYVGGLRFLGFTIDPVLTVSVDVTDRGPTVRLLSTKLEGSPAVEAANDKFSATMVNKVCWGSLADPGLLELKSDTAIQVALEVPGWFRVIPVEAIERTGSSVMQRILNRMVPRFLKQLQADYELWASGDDSRKPIAAGELSEGSLISDS</sequence>
<dbReference type="EMBL" id="CAUYUE010000002">
    <property type="protein sequence ID" value="CAK0743186.1"/>
    <property type="molecule type" value="Genomic_DNA"/>
</dbReference>